<evidence type="ECO:0000313" key="2">
    <source>
        <dbReference type="EMBL" id="KAB8616633.1"/>
    </source>
</evidence>
<keyword evidence="3" id="KW-1185">Reference proteome</keyword>
<proteinExistence type="predicted"/>
<dbReference type="Proteomes" id="UP000327013">
    <property type="component" value="Unassembled WGS sequence"/>
</dbReference>
<dbReference type="EMBL" id="VIBQ01000074">
    <property type="protein sequence ID" value="KAB8616633.1"/>
    <property type="molecule type" value="Genomic_DNA"/>
</dbReference>
<protein>
    <submittedName>
        <fullName evidence="2">Uncharacterized protein</fullName>
    </submittedName>
</protein>
<accession>A0A5N6L342</accession>
<sequence length="787" mass="84538">MSKPAESLARTIAAQSIGPPDSAVQISQTEHRLNLLAAWSRTGCDYNGKVIVELGCGQGDMTAVLANAVASRDTGRVVAIDPAPLDYGAPWTLAQAQDHLSASTLGRAIQWVQQDPLDYLSQSGSLDNVDYVVLAHSIFYLPSEDYLLQLLQSIASSAGKVKTRPKLLLAEWGQESSTDAAQAHLQAVKMQAAFPDPTGNVRIAPTPANIVQLAVQAGWSVEGESWVREPKLDDGSWEAHAAGIAGPARDFSENVIKTLESLGETARDAPAHIASMDNATHAALNSARYKIQMLQHDTYRGLGPRKTLALPKALLPLRVLLDDNAAIDLLAQPLPPRRRQLRRKLQPTRALDNFQRHLELAQRPLVGDGRVGQHKSAQRDGATGARALAEDDLVEVSGHGDIGRVADDLVVDAILAVLVLAREVQRAGDDAHTGVALGEAAAEVLKVGPVVAVEAVADLRAHVAERKGRVHGRLAPLGVGGGHLVAAVVAGAEVVVQLCAELLGQRGVLEEDGVLAVCVGVGEGGGCDVFGDPMRVPRTAVIRGDYLDGVGIGRRRRGGSGAGCLRQSGRRRGALHSSSQTKKNTAVRQKKESRSWAEPATSTRRARTADLTSRTRSSSSSSSDQAKFSASGYFHVRRADASEASFLDIDDTREWLPCNKSQRQSVRYPDCTPTESWNLDLHKRGGMLAMPAAEKQAVVCYRKASEPRSARSTERRSRDRWIFETRAAVGGCLFAMPAREWLSGAPDGLSFAAAPILQLHRRDKDQQLADYTAKRRSPRDVALVQNG</sequence>
<dbReference type="OrthoDB" id="8300214at2759"/>
<name>A0A5N6L342_9ROSI</name>
<dbReference type="Gene3D" id="3.40.50.150">
    <property type="entry name" value="Vaccinia Virus protein VP39"/>
    <property type="match status" value="1"/>
</dbReference>
<feature type="compositionally biased region" description="Polar residues" evidence="1">
    <location>
        <begin position="576"/>
        <end position="587"/>
    </location>
</feature>
<evidence type="ECO:0000313" key="3">
    <source>
        <dbReference type="Proteomes" id="UP000327013"/>
    </source>
</evidence>
<organism evidence="2 3">
    <name type="scientific">Carpinus fangiana</name>
    <dbReference type="NCBI Taxonomy" id="176857"/>
    <lineage>
        <taxon>Eukaryota</taxon>
        <taxon>Viridiplantae</taxon>
        <taxon>Streptophyta</taxon>
        <taxon>Embryophyta</taxon>
        <taxon>Tracheophyta</taxon>
        <taxon>Spermatophyta</taxon>
        <taxon>Magnoliopsida</taxon>
        <taxon>eudicotyledons</taxon>
        <taxon>Gunneridae</taxon>
        <taxon>Pentapetalae</taxon>
        <taxon>rosids</taxon>
        <taxon>fabids</taxon>
        <taxon>Fagales</taxon>
        <taxon>Betulaceae</taxon>
        <taxon>Carpinus</taxon>
    </lineage>
</organism>
<gene>
    <name evidence="2" type="ORF">FH972_025968</name>
</gene>
<dbReference type="InterPro" id="IPR029063">
    <property type="entry name" value="SAM-dependent_MTases_sf"/>
</dbReference>
<feature type="region of interest" description="Disordered" evidence="1">
    <location>
        <begin position="557"/>
        <end position="627"/>
    </location>
</feature>
<feature type="compositionally biased region" description="Low complexity" evidence="1">
    <location>
        <begin position="609"/>
        <end position="627"/>
    </location>
</feature>
<evidence type="ECO:0000256" key="1">
    <source>
        <dbReference type="SAM" id="MobiDB-lite"/>
    </source>
</evidence>
<comment type="caution">
    <text evidence="2">The sequence shown here is derived from an EMBL/GenBank/DDBJ whole genome shotgun (WGS) entry which is preliminary data.</text>
</comment>
<dbReference type="SUPFAM" id="SSF53335">
    <property type="entry name" value="S-adenosyl-L-methionine-dependent methyltransferases"/>
    <property type="match status" value="1"/>
</dbReference>
<dbReference type="AlphaFoldDB" id="A0A5N6L342"/>
<reference evidence="2 3" key="1">
    <citation type="submission" date="2019-06" db="EMBL/GenBank/DDBJ databases">
        <title>A chromosomal-level reference genome of Carpinus fangiana (Coryloideae, Betulaceae).</title>
        <authorList>
            <person name="Yang X."/>
            <person name="Wang Z."/>
            <person name="Zhang L."/>
            <person name="Hao G."/>
            <person name="Liu J."/>
            <person name="Yang Y."/>
        </authorList>
    </citation>
    <scope>NUCLEOTIDE SEQUENCE [LARGE SCALE GENOMIC DNA]</scope>
    <source>
        <strain evidence="2">Cfa_2016G</strain>
        <tissue evidence="2">Leaf</tissue>
    </source>
</reference>